<dbReference type="EMBL" id="ML170230">
    <property type="protein sequence ID" value="TDL16998.1"/>
    <property type="molecule type" value="Genomic_DNA"/>
</dbReference>
<dbReference type="VEuPathDB" id="FungiDB:BD410DRAFT_794720"/>
<evidence type="ECO:0000313" key="2">
    <source>
        <dbReference type="EMBL" id="TDL16998.1"/>
    </source>
</evidence>
<keyword evidence="3" id="KW-1185">Reference proteome</keyword>
<feature type="signal peptide" evidence="1">
    <location>
        <begin position="1"/>
        <end position="18"/>
    </location>
</feature>
<gene>
    <name evidence="2" type="ORF">BD410DRAFT_794720</name>
</gene>
<feature type="chain" id="PRO_5021426340" evidence="1">
    <location>
        <begin position="19"/>
        <end position="57"/>
    </location>
</feature>
<dbReference type="AlphaFoldDB" id="A0A4Y7PPE7"/>
<dbReference type="Proteomes" id="UP000294933">
    <property type="component" value="Unassembled WGS sequence"/>
</dbReference>
<reference evidence="2 3" key="1">
    <citation type="submission" date="2018-06" db="EMBL/GenBank/DDBJ databases">
        <title>A transcriptomic atlas of mushroom development highlights an independent origin of complex multicellularity.</title>
        <authorList>
            <consortium name="DOE Joint Genome Institute"/>
            <person name="Krizsan K."/>
            <person name="Almasi E."/>
            <person name="Merenyi Z."/>
            <person name="Sahu N."/>
            <person name="Viragh M."/>
            <person name="Koszo T."/>
            <person name="Mondo S."/>
            <person name="Kiss B."/>
            <person name="Balint B."/>
            <person name="Kues U."/>
            <person name="Barry K."/>
            <person name="Hegedus J.C."/>
            <person name="Henrissat B."/>
            <person name="Johnson J."/>
            <person name="Lipzen A."/>
            <person name="Ohm R."/>
            <person name="Nagy I."/>
            <person name="Pangilinan J."/>
            <person name="Yan J."/>
            <person name="Xiong Y."/>
            <person name="Grigoriev I.V."/>
            <person name="Hibbett D.S."/>
            <person name="Nagy L.G."/>
        </authorList>
    </citation>
    <scope>NUCLEOTIDE SEQUENCE [LARGE SCALE GENOMIC DNA]</scope>
    <source>
        <strain evidence="2 3">SZMC22713</strain>
    </source>
</reference>
<name>A0A4Y7PPE7_9AGAM</name>
<protein>
    <submittedName>
        <fullName evidence="2">Uncharacterized protein</fullName>
    </submittedName>
</protein>
<organism evidence="2 3">
    <name type="scientific">Rickenella mellea</name>
    <dbReference type="NCBI Taxonomy" id="50990"/>
    <lineage>
        <taxon>Eukaryota</taxon>
        <taxon>Fungi</taxon>
        <taxon>Dikarya</taxon>
        <taxon>Basidiomycota</taxon>
        <taxon>Agaricomycotina</taxon>
        <taxon>Agaricomycetes</taxon>
        <taxon>Hymenochaetales</taxon>
        <taxon>Rickenellaceae</taxon>
        <taxon>Rickenella</taxon>
    </lineage>
</organism>
<evidence type="ECO:0000313" key="3">
    <source>
        <dbReference type="Proteomes" id="UP000294933"/>
    </source>
</evidence>
<accession>A0A4Y7PPE7</accession>
<keyword evidence="1" id="KW-0732">Signal</keyword>
<proteinExistence type="predicted"/>
<evidence type="ECO:0000256" key="1">
    <source>
        <dbReference type="SAM" id="SignalP"/>
    </source>
</evidence>
<sequence length="57" mass="5835">MHFTVILCLLAGITTAVGTITPAAEPLITPFSATSTQPAMCTAIEEVGDESGHPACF</sequence>